<dbReference type="PROSITE" id="PS51900">
    <property type="entry name" value="CB"/>
    <property type="match status" value="1"/>
</dbReference>
<feature type="domain" description="Tyr recombinase" evidence="12">
    <location>
        <begin position="109"/>
        <end position="288"/>
    </location>
</feature>
<dbReference type="AlphaFoldDB" id="A0A0K1XCQ3"/>
<dbReference type="Pfam" id="PF00589">
    <property type="entry name" value="Phage_integrase"/>
    <property type="match status" value="1"/>
</dbReference>
<keyword evidence="16" id="KW-1185">Reference proteome</keyword>
<dbReference type="GO" id="GO:0051301">
    <property type="term" value="P:cell division"/>
    <property type="evidence" value="ECO:0007669"/>
    <property type="project" value="UniProtKB-UniRule"/>
</dbReference>
<dbReference type="InterPro" id="IPR010998">
    <property type="entry name" value="Integrase_recombinase_N"/>
</dbReference>
<protein>
    <recommendedName>
        <fullName evidence="3 11">Tyrosine recombinase XerC</fullName>
    </recommendedName>
</protein>
<feature type="active site" evidence="11">
    <location>
        <position position="173"/>
    </location>
</feature>
<dbReference type="HAMAP" id="MF_01808">
    <property type="entry name" value="Recomb_XerC_XerD"/>
    <property type="match status" value="1"/>
</dbReference>
<evidence type="ECO:0000256" key="2">
    <source>
        <dbReference type="ARBA" id="ARBA00006657"/>
    </source>
</evidence>
<reference evidence="15" key="2">
    <citation type="submission" date="2020-06" db="EMBL/GenBank/DDBJ databases">
        <authorList>
            <person name="Dong N."/>
        </authorList>
    </citation>
    <scope>NUCLEOTIDE SEQUENCE</scope>
    <source>
        <strain evidence="15">DF46-2-2</strain>
    </source>
</reference>
<feature type="active site" evidence="11">
    <location>
        <position position="266"/>
    </location>
</feature>
<proteinExistence type="inferred from homology"/>
<feature type="active site" evidence="11">
    <location>
        <position position="149"/>
    </location>
</feature>
<evidence type="ECO:0000256" key="4">
    <source>
        <dbReference type="ARBA" id="ARBA00022490"/>
    </source>
</evidence>
<feature type="active site" evidence="11">
    <location>
        <position position="240"/>
    </location>
</feature>
<dbReference type="PANTHER" id="PTHR30349">
    <property type="entry name" value="PHAGE INTEGRASE-RELATED"/>
    <property type="match status" value="1"/>
</dbReference>
<feature type="active site" evidence="11">
    <location>
        <position position="243"/>
    </location>
</feature>
<evidence type="ECO:0000256" key="8">
    <source>
        <dbReference type="ARBA" id="ARBA00023125"/>
    </source>
</evidence>
<dbReference type="GO" id="GO:0009037">
    <property type="term" value="F:tyrosine-based site-specific recombinase activity"/>
    <property type="evidence" value="ECO:0007669"/>
    <property type="project" value="UniProtKB-UniRule"/>
</dbReference>
<dbReference type="NCBIfam" id="TIGR02224">
    <property type="entry name" value="recomb_XerC"/>
    <property type="match status" value="1"/>
</dbReference>
<accession>A0A0K1XCQ3</accession>
<dbReference type="InterPro" id="IPR023009">
    <property type="entry name" value="Tyrosine_recombinase_XerC/XerD"/>
</dbReference>
<reference evidence="14 16" key="1">
    <citation type="journal article" date="2015" name="Genome Announc.">
        <title>Genome Sequences of Oblitimonas alkaliphila gen. nov. sp. nov. (Proposed), a Novel Bacterium of the Pseudomonadaceae Family.</title>
        <authorList>
            <person name="Lauer A.C."/>
            <person name="Nicholson A.C."/>
            <person name="Humrighouse B.W."/>
            <person name="Emery B."/>
            <person name="Drobish A."/>
            <person name="Juieng P."/>
            <person name="Loparev V."/>
            <person name="McQuiston J.R."/>
        </authorList>
    </citation>
    <scope>NUCLEOTIDE SEQUENCE [LARGE SCALE GENOMIC DNA]</scope>
    <source>
        <strain evidence="14 16">E5571</strain>
    </source>
</reference>
<dbReference type="PATRIC" id="fig|1698449.3.peg.763"/>
<dbReference type="InterPro" id="IPR013762">
    <property type="entry name" value="Integrase-like_cat_sf"/>
</dbReference>
<dbReference type="EMBL" id="JACANB010000002">
    <property type="protein sequence ID" value="MDM1695664.1"/>
    <property type="molecule type" value="Genomic_DNA"/>
</dbReference>
<dbReference type="GO" id="GO:0006313">
    <property type="term" value="P:DNA transposition"/>
    <property type="evidence" value="ECO:0007669"/>
    <property type="project" value="UniProtKB-UniRule"/>
</dbReference>
<comment type="subunit">
    <text evidence="11">Forms a cyclic heterotetrameric complex composed of two molecules of XerC and two molecules of XerD.</text>
</comment>
<evidence type="ECO:0000313" key="14">
    <source>
        <dbReference type="EMBL" id="AKX59160.1"/>
    </source>
</evidence>
<keyword evidence="8 11" id="KW-0238">DNA-binding</keyword>
<dbReference type="Gene3D" id="1.10.150.130">
    <property type="match status" value="1"/>
</dbReference>
<comment type="similarity">
    <text evidence="2 11">Belongs to the 'phage' integrase family. XerC subfamily.</text>
</comment>
<evidence type="ECO:0000256" key="3">
    <source>
        <dbReference type="ARBA" id="ARBA00015804"/>
    </source>
</evidence>
<dbReference type="Proteomes" id="UP000063953">
    <property type="component" value="Chromosome"/>
</dbReference>
<dbReference type="EMBL" id="CP012365">
    <property type="protein sequence ID" value="AKX59160.1"/>
    <property type="molecule type" value="Genomic_DNA"/>
</dbReference>
<evidence type="ECO:0000259" key="13">
    <source>
        <dbReference type="PROSITE" id="PS51900"/>
    </source>
</evidence>
<keyword evidence="9 11" id="KW-0233">DNA recombination</keyword>
<comment type="subcellular location">
    <subcellularLocation>
        <location evidence="1 11">Cytoplasm</location>
    </subcellularLocation>
</comment>
<dbReference type="Proteomes" id="UP001173465">
    <property type="component" value="Unassembled WGS sequence"/>
</dbReference>
<keyword evidence="5 11" id="KW-0132">Cell division</keyword>
<dbReference type="Pfam" id="PF02899">
    <property type="entry name" value="Phage_int_SAM_1"/>
    <property type="match status" value="1"/>
</dbReference>
<dbReference type="InterPro" id="IPR011931">
    <property type="entry name" value="Recomb_XerC"/>
</dbReference>
<name>A0A0K1XCQ3_9GAMM</name>
<evidence type="ECO:0000256" key="10">
    <source>
        <dbReference type="ARBA" id="ARBA00023306"/>
    </source>
</evidence>
<dbReference type="Gene3D" id="1.10.443.10">
    <property type="entry name" value="Intergrase catalytic core"/>
    <property type="match status" value="1"/>
</dbReference>
<dbReference type="InterPro" id="IPR002104">
    <property type="entry name" value="Integrase_catalytic"/>
</dbReference>
<dbReference type="NCBIfam" id="NF001399">
    <property type="entry name" value="PRK00283.1"/>
    <property type="match status" value="1"/>
</dbReference>
<dbReference type="GO" id="GO:0003677">
    <property type="term" value="F:DNA binding"/>
    <property type="evidence" value="ECO:0007669"/>
    <property type="project" value="UniProtKB-UniRule"/>
</dbReference>
<evidence type="ECO:0000256" key="11">
    <source>
        <dbReference type="HAMAP-Rule" id="MF_01808"/>
    </source>
</evidence>
<feature type="domain" description="Core-binding (CB)" evidence="13">
    <location>
        <begin position="2"/>
        <end position="88"/>
    </location>
</feature>
<evidence type="ECO:0000259" key="12">
    <source>
        <dbReference type="PROSITE" id="PS51898"/>
    </source>
</evidence>
<evidence type="ECO:0000256" key="7">
    <source>
        <dbReference type="ARBA" id="ARBA00022908"/>
    </source>
</evidence>
<dbReference type="InterPro" id="IPR011010">
    <property type="entry name" value="DNA_brk_join_enz"/>
</dbReference>
<evidence type="ECO:0000256" key="5">
    <source>
        <dbReference type="ARBA" id="ARBA00022618"/>
    </source>
</evidence>
<evidence type="ECO:0000256" key="1">
    <source>
        <dbReference type="ARBA" id="ARBA00004496"/>
    </source>
</evidence>
<evidence type="ECO:0000313" key="16">
    <source>
        <dbReference type="Proteomes" id="UP000063953"/>
    </source>
</evidence>
<keyword evidence="10 11" id="KW-0131">Cell cycle</keyword>
<dbReference type="SUPFAM" id="SSF47823">
    <property type="entry name" value="lambda integrase-like, N-terminal domain"/>
    <property type="match status" value="1"/>
</dbReference>
<dbReference type="InterPro" id="IPR050090">
    <property type="entry name" value="Tyrosine_recombinase_XerCD"/>
</dbReference>
<sequence>MLGFTAAIEQYLAHLQTVKQLSVHTLIAYRNDLSKAARLLCKQHLTDWQQVEPSHIRWLVGELHKQNLASRSIARLLSAVRSLYGYLLREGHCRHDPAKGIRPPKQAKKLPRLLDVDRATQLLDAPQGDDFVQRRDHAMLELFYSSGLRLSELTGLNLPDIDLVAGQVRVLGKGRKERFLPVGPQACEAIKQWLTVRGQVAAQDDALFLGVRGKRIAASTVRERVRLAGARELGQHLHPHMLRHSFASHLLESSQDLRAVQELLGHADISTTQIYTHLDFQHLAQVYDQAHPRAKRKGED</sequence>
<dbReference type="RefSeq" id="WP_053100209.1">
    <property type="nucleotide sequence ID" value="NZ_CP012365.1"/>
</dbReference>
<dbReference type="SUPFAM" id="SSF56349">
    <property type="entry name" value="DNA breaking-rejoining enzymes"/>
    <property type="match status" value="1"/>
</dbReference>
<organism evidence="14 16">
    <name type="scientific">Thiopseudomonas alkaliphila</name>
    <dbReference type="NCBI Taxonomy" id="1697053"/>
    <lineage>
        <taxon>Bacteria</taxon>
        <taxon>Pseudomonadati</taxon>
        <taxon>Pseudomonadota</taxon>
        <taxon>Gammaproteobacteria</taxon>
        <taxon>Pseudomonadales</taxon>
        <taxon>Pseudomonadaceae</taxon>
        <taxon>Thiopseudomonas</taxon>
    </lineage>
</organism>
<dbReference type="InterPro" id="IPR044068">
    <property type="entry name" value="CB"/>
</dbReference>
<evidence type="ECO:0000256" key="9">
    <source>
        <dbReference type="ARBA" id="ARBA00023172"/>
    </source>
</evidence>
<keyword evidence="7 11" id="KW-0229">DNA integration</keyword>
<keyword evidence="4 11" id="KW-0963">Cytoplasm</keyword>
<dbReference type="STRING" id="1697053.AKN87_05795"/>
<dbReference type="GO" id="GO:0007059">
    <property type="term" value="P:chromosome segregation"/>
    <property type="evidence" value="ECO:0007669"/>
    <property type="project" value="UniProtKB-UniRule"/>
</dbReference>
<dbReference type="CDD" id="cd00798">
    <property type="entry name" value="INT_XerDC_C"/>
    <property type="match status" value="1"/>
</dbReference>
<feature type="active site" description="O-(3'-phospho-DNA)-tyrosine intermediate" evidence="11">
    <location>
        <position position="275"/>
    </location>
</feature>
<keyword evidence="6 11" id="KW-0159">Chromosome partition</keyword>
<dbReference type="InterPro" id="IPR004107">
    <property type="entry name" value="Integrase_SAM-like_N"/>
</dbReference>
<gene>
    <name evidence="11 15" type="primary">xerC</name>
    <name evidence="14" type="ORF">AKN88_03810</name>
    <name evidence="15" type="ORF">HX099_03145</name>
</gene>
<dbReference type="GO" id="GO:0005737">
    <property type="term" value="C:cytoplasm"/>
    <property type="evidence" value="ECO:0007669"/>
    <property type="project" value="UniProtKB-SubCell"/>
</dbReference>
<evidence type="ECO:0000256" key="6">
    <source>
        <dbReference type="ARBA" id="ARBA00022829"/>
    </source>
</evidence>
<evidence type="ECO:0000313" key="15">
    <source>
        <dbReference type="EMBL" id="MDM1695664.1"/>
    </source>
</evidence>
<comment type="function">
    <text evidence="11">Site-specific tyrosine recombinase, which acts by catalyzing the cutting and rejoining of the recombining DNA molecules. The XerC-XerD complex is essential to convert dimers of the bacterial chromosome into monomers to permit their segregation at cell division. It also contributes to the segregational stability of plasmids.</text>
</comment>
<dbReference type="PANTHER" id="PTHR30349:SF81">
    <property type="entry name" value="TYROSINE RECOMBINASE XERC"/>
    <property type="match status" value="1"/>
</dbReference>
<dbReference type="PROSITE" id="PS51898">
    <property type="entry name" value="TYR_RECOMBINASE"/>
    <property type="match status" value="1"/>
</dbReference>
<reference evidence="15" key="3">
    <citation type="journal article" date="2022" name="Sci. Total Environ.">
        <title>Prevalence, transmission, and molecular epidemiology of tet(X)-positive bacteria among humans, animals, and environmental niches in China: An epidemiological, and genomic-based study.</title>
        <authorList>
            <person name="Dong N."/>
            <person name="Zeng Y."/>
            <person name="Cai C."/>
            <person name="Sun C."/>
            <person name="Lu J."/>
            <person name="Liu C."/>
            <person name="Zhou H."/>
            <person name="Sun Q."/>
            <person name="Shu L."/>
            <person name="Wang H."/>
            <person name="Wang Y."/>
            <person name="Wang S."/>
            <person name="Wu C."/>
            <person name="Chan E.W."/>
            <person name="Chen G."/>
            <person name="Shen Z."/>
            <person name="Chen S."/>
            <person name="Zhang R."/>
        </authorList>
    </citation>
    <scope>NUCLEOTIDE SEQUENCE</scope>
    <source>
        <strain evidence="15">DF46-2-2</strain>
    </source>
</reference>